<accession>A0A1H4VWW4</accession>
<dbReference type="InterPro" id="IPR048356">
    <property type="entry name" value="MS_N"/>
</dbReference>
<dbReference type="Pfam" id="PF01274">
    <property type="entry name" value="MS_TIM-barrel"/>
    <property type="match status" value="1"/>
</dbReference>
<proteinExistence type="inferred from homology"/>
<dbReference type="Gene3D" id="3.20.20.360">
    <property type="entry name" value="Malate synthase, domain 3"/>
    <property type="match status" value="1"/>
</dbReference>
<feature type="domain" description="Malate synthase N-terminal" evidence="10">
    <location>
        <begin position="14"/>
        <end position="61"/>
    </location>
</feature>
<dbReference type="NCBIfam" id="TIGR01344">
    <property type="entry name" value="malate_syn_A"/>
    <property type="match status" value="1"/>
</dbReference>
<keyword evidence="5" id="KW-0808">Transferase</keyword>
<dbReference type="EC" id="2.3.3.9" evidence="2"/>
<dbReference type="InterPro" id="IPR044856">
    <property type="entry name" value="Malate_synth_C_sf"/>
</dbReference>
<evidence type="ECO:0000256" key="7">
    <source>
        <dbReference type="ARBA" id="ARBA00068441"/>
    </source>
</evidence>
<dbReference type="PANTHER" id="PTHR42902">
    <property type="entry name" value="MALATE SYNTHASE"/>
    <property type="match status" value="1"/>
</dbReference>
<dbReference type="Gene3D" id="1.20.1220.12">
    <property type="entry name" value="Malate synthase, domain III"/>
    <property type="match status" value="1"/>
</dbReference>
<dbReference type="STRING" id="156980.SAMN04489745_3346"/>
<evidence type="ECO:0000256" key="4">
    <source>
        <dbReference type="ARBA" id="ARBA00022532"/>
    </source>
</evidence>
<dbReference type="InterPro" id="IPR011076">
    <property type="entry name" value="Malate_synth_sf"/>
</dbReference>
<keyword evidence="4" id="KW-0816">Tricarboxylic acid cycle</keyword>
<dbReference type="InterPro" id="IPR046363">
    <property type="entry name" value="MS_N_TIM-barrel_dom"/>
</dbReference>
<evidence type="ECO:0000256" key="6">
    <source>
        <dbReference type="ARBA" id="ARBA00047918"/>
    </source>
</evidence>
<feature type="domain" description="Malate synthase TIM barrel" evidence="9">
    <location>
        <begin position="158"/>
        <end position="402"/>
    </location>
</feature>
<evidence type="ECO:0000313" key="12">
    <source>
        <dbReference type="EMBL" id="SEC85619.1"/>
    </source>
</evidence>
<evidence type="ECO:0000259" key="11">
    <source>
        <dbReference type="Pfam" id="PF20659"/>
    </source>
</evidence>
<feature type="domain" description="Malate synthase C-terminal" evidence="11">
    <location>
        <begin position="412"/>
        <end position="523"/>
    </location>
</feature>
<dbReference type="InterPro" id="IPR006252">
    <property type="entry name" value="Malate_synthA"/>
</dbReference>
<dbReference type="GO" id="GO:0006097">
    <property type="term" value="P:glyoxylate cycle"/>
    <property type="evidence" value="ECO:0007669"/>
    <property type="project" value="UniProtKB-KW"/>
</dbReference>
<keyword evidence="13" id="KW-1185">Reference proteome</keyword>
<evidence type="ECO:0000256" key="2">
    <source>
        <dbReference type="ARBA" id="ARBA00012636"/>
    </source>
</evidence>
<sequence length="541" mass="61133">MTTTFELTAQPIRRQGEILTPEALEFIERLHRALGERRTELLDARHGRRARIAGGEDPQFPHGTEHIREDRSWRVAPPAPGLNERRVELAGPTDRRTTISALNSGASVWVADFEDSLTPSWRNIISGQLNLMDALERRIDFTAPDGTELRLTEGTLPTIVMRPRGLHLPEKHLLSGGQPVSGSIVDFGLYFFHNARRLLAQGRGPYFYLPKVETHQEARWWNDLFILAQDLLGLPQGTIRATVLIETISAAFEMEEILYELRDHASGLAAGHWDYIFSLIKTFRTRGPRFVLPDRSQITMEQPFIRAYSEQLVHICHKRGAMAIGGMSAEVPSRRDAAQNARATAAVRADTTRFAVDGFDGTWVAHPDLVSSAREVFDAALGQRPHQMDRQRLDVVPDARALIDLSQTTGTITEAGIRSNVEIGIRYIESWLRGNGAVTIRRNMEDASTAEISRSQLWQWIHNQAITDQGEVITREWVTEIFEEVYSGLERFEGDRFRDARELFEEVALASFFPTFLTIPAYARFLSTSAEDARERRLVAA</sequence>
<dbReference type="SUPFAM" id="SSF51645">
    <property type="entry name" value="Malate synthase G"/>
    <property type="match status" value="1"/>
</dbReference>
<dbReference type="FunFam" id="3.20.20.360:FF:000001">
    <property type="entry name" value="Malate synthase"/>
    <property type="match status" value="1"/>
</dbReference>
<dbReference type="OrthoDB" id="9768429at2"/>
<evidence type="ECO:0000256" key="5">
    <source>
        <dbReference type="ARBA" id="ARBA00022679"/>
    </source>
</evidence>
<dbReference type="PANTHER" id="PTHR42902:SF1">
    <property type="entry name" value="MALATE SYNTHASE 1-RELATED"/>
    <property type="match status" value="1"/>
</dbReference>
<evidence type="ECO:0000259" key="10">
    <source>
        <dbReference type="Pfam" id="PF20656"/>
    </source>
</evidence>
<organism evidence="12 13">
    <name type="scientific">Arthrobacter woluwensis</name>
    <dbReference type="NCBI Taxonomy" id="156980"/>
    <lineage>
        <taxon>Bacteria</taxon>
        <taxon>Bacillati</taxon>
        <taxon>Actinomycetota</taxon>
        <taxon>Actinomycetes</taxon>
        <taxon>Micrococcales</taxon>
        <taxon>Micrococcaceae</taxon>
        <taxon>Arthrobacter</taxon>
    </lineage>
</organism>
<dbReference type="InterPro" id="IPR001465">
    <property type="entry name" value="Malate_synthase_TIM"/>
</dbReference>
<dbReference type="AlphaFoldDB" id="A0A1H4VWW4"/>
<dbReference type="InterPro" id="IPR048355">
    <property type="entry name" value="MS_C"/>
</dbReference>
<dbReference type="PIRSF" id="PIRSF001363">
    <property type="entry name" value="Malate_synth"/>
    <property type="match status" value="1"/>
</dbReference>
<evidence type="ECO:0000313" key="13">
    <source>
        <dbReference type="Proteomes" id="UP000182652"/>
    </source>
</evidence>
<evidence type="ECO:0000259" key="9">
    <source>
        <dbReference type="Pfam" id="PF01274"/>
    </source>
</evidence>
<feature type="active site" description="Proton acceptor" evidence="8">
    <location>
        <position position="162"/>
    </location>
</feature>
<feature type="active site" description="Proton donor" evidence="8">
    <location>
        <position position="446"/>
    </location>
</feature>
<name>A0A1H4VWW4_9MICC</name>
<comment type="catalytic activity">
    <reaction evidence="6">
        <text>glyoxylate + acetyl-CoA + H2O = (S)-malate + CoA + H(+)</text>
        <dbReference type="Rhea" id="RHEA:18181"/>
        <dbReference type="ChEBI" id="CHEBI:15377"/>
        <dbReference type="ChEBI" id="CHEBI:15378"/>
        <dbReference type="ChEBI" id="CHEBI:15589"/>
        <dbReference type="ChEBI" id="CHEBI:36655"/>
        <dbReference type="ChEBI" id="CHEBI:57287"/>
        <dbReference type="ChEBI" id="CHEBI:57288"/>
        <dbReference type="EC" id="2.3.3.9"/>
    </reaction>
</comment>
<reference evidence="12 13" key="1">
    <citation type="submission" date="2016-10" db="EMBL/GenBank/DDBJ databases">
        <authorList>
            <person name="de Groot N.N."/>
        </authorList>
    </citation>
    <scope>NUCLEOTIDE SEQUENCE [LARGE SCALE GENOMIC DNA]</scope>
    <source>
        <strain evidence="12 13">DSM 10495</strain>
    </source>
</reference>
<dbReference type="GO" id="GO:0005737">
    <property type="term" value="C:cytoplasm"/>
    <property type="evidence" value="ECO:0007669"/>
    <property type="project" value="TreeGrafter"/>
</dbReference>
<gene>
    <name evidence="12" type="ORF">SAMN04489745_3346</name>
</gene>
<evidence type="ECO:0000256" key="8">
    <source>
        <dbReference type="PIRSR" id="PIRSR001363-1"/>
    </source>
</evidence>
<dbReference type="FunFam" id="1.20.1220.12:FF:000001">
    <property type="entry name" value="Malate synthase"/>
    <property type="match status" value="1"/>
</dbReference>
<comment type="similarity">
    <text evidence="1">Belongs to the malate synthase family.</text>
</comment>
<keyword evidence="3" id="KW-0329">Glyoxylate bypass</keyword>
<dbReference type="CDD" id="cd00727">
    <property type="entry name" value="malate_synt_A"/>
    <property type="match status" value="1"/>
</dbReference>
<protein>
    <recommendedName>
        <fullName evidence="7">Malate synthase</fullName>
        <ecNumber evidence="2">2.3.3.9</ecNumber>
    </recommendedName>
</protein>
<dbReference type="Pfam" id="PF20659">
    <property type="entry name" value="MS_C"/>
    <property type="match status" value="1"/>
</dbReference>
<dbReference type="Proteomes" id="UP000182652">
    <property type="component" value="Unassembled WGS sequence"/>
</dbReference>
<dbReference type="RefSeq" id="WP_066214775.1">
    <property type="nucleotide sequence ID" value="NZ_CP049819.1"/>
</dbReference>
<dbReference type="GO" id="GO:0004474">
    <property type="term" value="F:malate synthase activity"/>
    <property type="evidence" value="ECO:0007669"/>
    <property type="project" value="UniProtKB-EC"/>
</dbReference>
<dbReference type="GO" id="GO:0006099">
    <property type="term" value="P:tricarboxylic acid cycle"/>
    <property type="evidence" value="ECO:0007669"/>
    <property type="project" value="UniProtKB-KW"/>
</dbReference>
<dbReference type="EMBL" id="FNSN01000004">
    <property type="protein sequence ID" value="SEC85619.1"/>
    <property type="molecule type" value="Genomic_DNA"/>
</dbReference>
<evidence type="ECO:0000256" key="1">
    <source>
        <dbReference type="ARBA" id="ARBA00006394"/>
    </source>
</evidence>
<evidence type="ECO:0000256" key="3">
    <source>
        <dbReference type="ARBA" id="ARBA00022435"/>
    </source>
</evidence>
<dbReference type="Pfam" id="PF20656">
    <property type="entry name" value="MS_N"/>
    <property type="match status" value="1"/>
</dbReference>